<dbReference type="Proteomes" id="UP000219439">
    <property type="component" value="Unassembled WGS sequence"/>
</dbReference>
<feature type="transmembrane region" description="Helical" evidence="3">
    <location>
        <begin position="92"/>
        <end position="114"/>
    </location>
</feature>
<keyword evidence="3" id="KW-1133">Transmembrane helix</keyword>
<evidence type="ECO:0000256" key="1">
    <source>
        <dbReference type="SAM" id="Coils"/>
    </source>
</evidence>
<feature type="compositionally biased region" description="Polar residues" evidence="2">
    <location>
        <begin position="731"/>
        <end position="744"/>
    </location>
</feature>
<feature type="transmembrane region" description="Helical" evidence="3">
    <location>
        <begin position="59"/>
        <end position="80"/>
    </location>
</feature>
<gene>
    <name evidence="4" type="ORF">SAMN06265368_3213</name>
</gene>
<dbReference type="EMBL" id="OBEL01000003">
    <property type="protein sequence ID" value="SNZ20112.1"/>
    <property type="molecule type" value="Genomic_DNA"/>
</dbReference>
<name>A0A285PEE6_9HYPH</name>
<protein>
    <submittedName>
        <fullName evidence="4">Uncharacterized protein</fullName>
    </submittedName>
</protein>
<feature type="compositionally biased region" description="Basic and acidic residues" evidence="2">
    <location>
        <begin position="712"/>
        <end position="724"/>
    </location>
</feature>
<sequence length="815" mass="92085">MTNNHNHLTHLNEGSPSLLQMLSEKKAAFAAASLCMLFGAVLTGWSQFHGWHQIIPDEIWGRAIAAFFMLVFVGSSYAVSKLLVYGIHKWRFLWLIPFAAFAIFFSAFSFAFWFEKISEGEKLENQEFVGLLGDFALFNQDIVNLSKSKLDADLSALNIPTKLEDFSTHIEQQITVLASLDSGPNDTNALTVYYSGQITAIETKIFESNKQAVSTSSEVLRIQQIYLLNSGHKLEDQIGALENKKSSLITNEKAIAEKVSHFSAAMKLEKEGTSKEKKGEFVPNPDLARRLLKEAFEHDLYRGIVENVNKKACGELTPEVQEGEAKPKVKKRKEGDGACHNEMERILAELKEHQTTITNDIGAINRDVKTLRDAVAYETRVSNTLAKLNEDLEEAKTRKENSEQNKKLASSLKQHLERLDNEPSLDNLNTVLEECTTQKAAIAQLPQEDADRFALDCSDLRMVTLFGDQEKLLASHQLVKDQCESEQNAKLLNKQVNILMDGERQISGLYKTSLETLNKDLVKPCMDKAEAEGRDMLDIQKEVTLFTKTNSGNKQGFTAALDRLGSTLLLQKESIYVFTFFVCLCMEFFFFCGKYFWDWTEKSVGLIRLQRDLLSSDHKQAAEIILRYIEDGKGKVWQINIKFYEKLVVEEQILKAKTLINDLIQAKLAFRSRSSYYYTITESGYNMLRNATKTDQPEWNTQFSDYDDEEELSSHSDSPAERQVSDYGGQKSAQKARTTGTSSAAHGEDIQVAPRRSSRQRNSTKQASRRPKDDLVDVAHSQTNGNASQSDRNRGKTGVSSGDFRYSYHVDEFDD</sequence>
<keyword evidence="3" id="KW-0812">Transmembrane</keyword>
<accession>A0A285PEE6</accession>
<organism evidence="4 5">
    <name type="scientific">Cohaesibacter gelatinilyticus</name>
    <dbReference type="NCBI Taxonomy" id="372072"/>
    <lineage>
        <taxon>Bacteria</taxon>
        <taxon>Pseudomonadati</taxon>
        <taxon>Pseudomonadota</taxon>
        <taxon>Alphaproteobacteria</taxon>
        <taxon>Hyphomicrobiales</taxon>
        <taxon>Cohaesibacteraceae</taxon>
    </lineage>
</organism>
<evidence type="ECO:0000313" key="5">
    <source>
        <dbReference type="Proteomes" id="UP000219439"/>
    </source>
</evidence>
<keyword evidence="5" id="KW-1185">Reference proteome</keyword>
<keyword evidence="1" id="KW-0175">Coiled coil</keyword>
<dbReference type="AlphaFoldDB" id="A0A285PEE6"/>
<evidence type="ECO:0000256" key="2">
    <source>
        <dbReference type="SAM" id="MobiDB-lite"/>
    </source>
</evidence>
<feature type="compositionally biased region" description="Polar residues" evidence="2">
    <location>
        <begin position="780"/>
        <end position="790"/>
    </location>
</feature>
<reference evidence="4 5" key="1">
    <citation type="submission" date="2017-09" db="EMBL/GenBank/DDBJ databases">
        <authorList>
            <person name="Ehlers B."/>
            <person name="Leendertz F.H."/>
        </authorList>
    </citation>
    <scope>NUCLEOTIDE SEQUENCE [LARGE SCALE GENOMIC DNA]</scope>
    <source>
        <strain evidence="4 5">DSM 18289</strain>
    </source>
</reference>
<evidence type="ECO:0000313" key="4">
    <source>
        <dbReference type="EMBL" id="SNZ20112.1"/>
    </source>
</evidence>
<feature type="coiled-coil region" evidence="1">
    <location>
        <begin position="378"/>
        <end position="412"/>
    </location>
</feature>
<feature type="region of interest" description="Disordered" evidence="2">
    <location>
        <begin position="706"/>
        <end position="815"/>
    </location>
</feature>
<feature type="transmembrane region" description="Helical" evidence="3">
    <location>
        <begin position="27"/>
        <end position="47"/>
    </location>
</feature>
<proteinExistence type="predicted"/>
<feature type="compositionally biased region" description="Basic and acidic residues" evidence="2">
    <location>
        <begin position="806"/>
        <end position="815"/>
    </location>
</feature>
<keyword evidence="3" id="KW-0472">Membrane</keyword>
<evidence type="ECO:0000256" key="3">
    <source>
        <dbReference type="SAM" id="Phobius"/>
    </source>
</evidence>